<feature type="chain" id="PRO_5046996894" evidence="1">
    <location>
        <begin position="27"/>
        <end position="170"/>
    </location>
</feature>
<dbReference type="Pfam" id="PF07833">
    <property type="entry name" value="Cu_amine_oxidN1"/>
    <property type="match status" value="1"/>
</dbReference>
<feature type="domain" description="Copper amine oxidase-like N-terminal" evidence="2">
    <location>
        <begin position="56"/>
        <end position="164"/>
    </location>
</feature>
<proteinExistence type="predicted"/>
<dbReference type="RefSeq" id="WP_142613209.1">
    <property type="nucleotide sequence ID" value="NZ_VIJZ01000005.1"/>
</dbReference>
<keyword evidence="1" id="KW-0732">Signal</keyword>
<dbReference type="EMBL" id="VIJZ01000005">
    <property type="protein sequence ID" value="TQR98230.1"/>
    <property type="molecule type" value="Genomic_DNA"/>
</dbReference>
<feature type="signal peptide" evidence="1">
    <location>
        <begin position="1"/>
        <end position="26"/>
    </location>
</feature>
<sequence>MLKRIILPLAVIFVFVSSVSVESAHAGSKFRYNVEVAVNNNVLTLNPFGEKSTNPNNSTLTTDTSPYIEKSTNTVYVPIKFISEGLGESVSWNRPTQEVTIKSKNGTIIRLTVGSKVAYVNDEEKMMPNAPVMQEYPNRVMVPLRFVSEVVGATVNTTTVNGTLHVDIEK</sequence>
<keyword evidence="4" id="KW-1185">Reference proteome</keyword>
<evidence type="ECO:0000313" key="4">
    <source>
        <dbReference type="Proteomes" id="UP000319219"/>
    </source>
</evidence>
<reference evidence="3 4" key="1">
    <citation type="submission" date="2019-07" db="EMBL/GenBank/DDBJ databases">
        <title>Paenibacillus ottowii sp. nov. isolated from a fermentation system processing bovine manure.</title>
        <authorList>
            <person name="Velazquez L.F."/>
            <person name="Rajbanshi S."/>
            <person name="Guan S."/>
            <person name="Hinchee M."/>
            <person name="Welsh A."/>
        </authorList>
    </citation>
    <scope>NUCLEOTIDE SEQUENCE [LARGE SCALE GENOMIC DNA]</scope>
    <source>
        <strain evidence="3 4">MS2379</strain>
    </source>
</reference>
<comment type="caution">
    <text evidence="3">The sequence shown here is derived from an EMBL/GenBank/DDBJ whole genome shotgun (WGS) entry which is preliminary data.</text>
</comment>
<dbReference type="InterPro" id="IPR012854">
    <property type="entry name" value="Cu_amine_oxidase-like_N"/>
</dbReference>
<dbReference type="SUPFAM" id="SSF55383">
    <property type="entry name" value="Copper amine oxidase, domain N"/>
    <property type="match status" value="1"/>
</dbReference>
<dbReference type="Gene3D" id="3.30.457.10">
    <property type="entry name" value="Copper amine oxidase-like, N-terminal domain"/>
    <property type="match status" value="1"/>
</dbReference>
<gene>
    <name evidence="3" type="ORF">FKV70_13805</name>
</gene>
<evidence type="ECO:0000313" key="3">
    <source>
        <dbReference type="EMBL" id="TQR98230.1"/>
    </source>
</evidence>
<evidence type="ECO:0000256" key="1">
    <source>
        <dbReference type="SAM" id="SignalP"/>
    </source>
</evidence>
<accession>A0ABY3B381</accession>
<protein>
    <submittedName>
        <fullName evidence="3">Copper amine oxidase N-terminal domain-containing protein</fullName>
    </submittedName>
</protein>
<evidence type="ECO:0000259" key="2">
    <source>
        <dbReference type="Pfam" id="PF07833"/>
    </source>
</evidence>
<name>A0ABY3B381_9BACL</name>
<dbReference type="Proteomes" id="UP000319219">
    <property type="component" value="Unassembled WGS sequence"/>
</dbReference>
<organism evidence="3 4">
    <name type="scientific">Paenibacillus ottowii</name>
    <dbReference type="NCBI Taxonomy" id="2315729"/>
    <lineage>
        <taxon>Bacteria</taxon>
        <taxon>Bacillati</taxon>
        <taxon>Bacillota</taxon>
        <taxon>Bacilli</taxon>
        <taxon>Bacillales</taxon>
        <taxon>Paenibacillaceae</taxon>
        <taxon>Paenibacillus</taxon>
    </lineage>
</organism>
<dbReference type="InterPro" id="IPR036582">
    <property type="entry name" value="Mao_N_sf"/>
</dbReference>